<dbReference type="PANTHER" id="PTHR34211:SF3">
    <property type="entry name" value="CALCINEURIN-LIKE METALLO-PHOSPHOESTERASE SUPERFAMILY PROTEIN"/>
    <property type="match status" value="1"/>
</dbReference>
<dbReference type="Gene3D" id="3.60.21.10">
    <property type="match status" value="1"/>
</dbReference>
<dbReference type="STRING" id="419479.SAMN04488563_2915"/>
<feature type="transmembrane region" description="Helical" evidence="1">
    <location>
        <begin position="383"/>
        <end position="407"/>
    </location>
</feature>
<evidence type="ECO:0008006" key="4">
    <source>
        <dbReference type="Google" id="ProtNLM"/>
    </source>
</evidence>
<keyword evidence="1" id="KW-1133">Transmembrane helix</keyword>
<feature type="transmembrane region" description="Helical" evidence="1">
    <location>
        <begin position="26"/>
        <end position="45"/>
    </location>
</feature>
<dbReference type="PANTHER" id="PTHR34211">
    <property type="entry name" value="CALCINEURIN-LIKE METALLO-PHOSPHOESTERASE SUPERFAMILY PROTEIN"/>
    <property type="match status" value="1"/>
</dbReference>
<keyword evidence="3" id="KW-1185">Reference proteome</keyword>
<feature type="transmembrane region" description="Helical" evidence="1">
    <location>
        <begin position="360"/>
        <end position="377"/>
    </location>
</feature>
<evidence type="ECO:0000313" key="2">
    <source>
        <dbReference type="EMBL" id="SDU58128.1"/>
    </source>
</evidence>
<proteinExistence type="predicted"/>
<accession>A0A1H2JPQ2</accession>
<keyword evidence="1" id="KW-0472">Membrane</keyword>
<protein>
    <recommendedName>
        <fullName evidence="4">Calcineurin-like phosphoesterase</fullName>
    </recommendedName>
</protein>
<gene>
    <name evidence="2" type="ORF">SAMN04488563_2915</name>
</gene>
<dbReference type="AlphaFoldDB" id="A0A1H2JPQ2"/>
<name>A0A1H2JPQ2_9ACTN</name>
<dbReference type="EMBL" id="LT629791">
    <property type="protein sequence ID" value="SDU58128.1"/>
    <property type="molecule type" value="Genomic_DNA"/>
</dbReference>
<dbReference type="RefSeq" id="WP_046767385.1">
    <property type="nucleotide sequence ID" value="NZ_KQ061221.1"/>
</dbReference>
<feature type="transmembrane region" description="Helical" evidence="1">
    <location>
        <begin position="450"/>
        <end position="474"/>
    </location>
</feature>
<organism evidence="2 3">
    <name type="scientific">Jiangella alkaliphila</name>
    <dbReference type="NCBI Taxonomy" id="419479"/>
    <lineage>
        <taxon>Bacteria</taxon>
        <taxon>Bacillati</taxon>
        <taxon>Actinomycetota</taxon>
        <taxon>Actinomycetes</taxon>
        <taxon>Jiangellales</taxon>
        <taxon>Jiangellaceae</taxon>
        <taxon>Jiangella</taxon>
    </lineage>
</organism>
<feature type="transmembrane region" description="Helical" evidence="1">
    <location>
        <begin position="414"/>
        <end position="438"/>
    </location>
</feature>
<dbReference type="InterPro" id="IPR029052">
    <property type="entry name" value="Metallo-depent_PP-like"/>
</dbReference>
<evidence type="ECO:0000313" key="3">
    <source>
        <dbReference type="Proteomes" id="UP000182977"/>
    </source>
</evidence>
<keyword evidence="1" id="KW-0812">Transmembrane</keyword>
<sequence>MPEPAARPRDLSPAEIGFVRQRPVPWLNPGLLAGTAVRVLLAYLFGGYMDKRELQAALPDRTFDHSAADELWFDYTADLGDGFDATYSVASLLARPELMLDDGRLLPRGELLVLGGDQVYPTASSPAYENRWKGPYYAALPDVAADSPSLYALPGNHDWYDGLTAFLRLFAQGDTIGGWRTRQARSYFALELPHRWWVFAVDIQLSSYIDEPQLDYFGRVAERLTPEDRIVLVPAQPSWVKTHDRPDAYDSVDYFIRTVIEPTGARVPLLLAGDMHHYARYTGDGPDGRGRQLLTCGGGGAYLVGTDHLPDAVAVPPEETITRRSSTPQRYELAGAYPSRPASRRLGWQVFARLPRRNPGFVWLLGLMQTLLMLAFVTSPDHLITPATVTGVTAVLVGTAVFTLVLGVRNRKHIVAALAHAVPHVALAAGGAVAWSALPLSDLANPWATLLAFAVYGPVIGVLDSWVVGAYLLVARHFDVNVNELYAGMGIEDHKSFLRFHIGRDGSLTVYPVAVDRVAHDWRADPGGAPGTPWIVPADPLHATLAEPPVLVDGPGGRAG</sequence>
<dbReference type="Proteomes" id="UP000182977">
    <property type="component" value="Chromosome I"/>
</dbReference>
<dbReference type="OrthoDB" id="500534at2"/>
<evidence type="ECO:0000256" key="1">
    <source>
        <dbReference type="SAM" id="Phobius"/>
    </source>
</evidence>
<dbReference type="SUPFAM" id="SSF56300">
    <property type="entry name" value="Metallo-dependent phosphatases"/>
    <property type="match status" value="1"/>
</dbReference>
<reference evidence="3" key="1">
    <citation type="submission" date="2016-10" db="EMBL/GenBank/DDBJ databases">
        <authorList>
            <person name="Varghese N."/>
            <person name="Submissions S."/>
        </authorList>
    </citation>
    <scope>NUCLEOTIDE SEQUENCE [LARGE SCALE GENOMIC DNA]</scope>
    <source>
        <strain evidence="3">DSM 45079</strain>
    </source>
</reference>